<feature type="chain" id="PRO_5043583742" evidence="4">
    <location>
        <begin position="19"/>
        <end position="203"/>
    </location>
</feature>
<dbReference type="GO" id="GO:0004540">
    <property type="term" value="F:RNA nuclease activity"/>
    <property type="evidence" value="ECO:0007669"/>
    <property type="project" value="InterPro"/>
</dbReference>
<feature type="disulfide bond" evidence="3">
    <location>
        <begin position="39"/>
        <end position="51"/>
    </location>
</feature>
<keyword evidence="8" id="KW-1185">Reference proteome</keyword>
<dbReference type="CDD" id="cd00035">
    <property type="entry name" value="ChtBD1"/>
    <property type="match status" value="1"/>
</dbReference>
<evidence type="ECO:0000313" key="8">
    <source>
        <dbReference type="Proteomes" id="UP001154282"/>
    </source>
</evidence>
<feature type="domain" description="Barwin" evidence="6">
    <location>
        <begin position="135"/>
        <end position="202"/>
    </location>
</feature>
<dbReference type="GO" id="GO:0008061">
    <property type="term" value="F:chitin binding"/>
    <property type="evidence" value="ECO:0007669"/>
    <property type="project" value="UniProtKB-UniRule"/>
</dbReference>
<dbReference type="Gene3D" id="3.30.60.10">
    <property type="entry name" value="Endochitinase-like"/>
    <property type="match status" value="1"/>
</dbReference>
<dbReference type="PANTHER" id="PTHR46351">
    <property type="entry name" value="WOUND-INDUCED PROTEIN WIN2"/>
    <property type="match status" value="1"/>
</dbReference>
<dbReference type="InterPro" id="IPR001153">
    <property type="entry name" value="Barwin_dom"/>
</dbReference>
<feature type="disulfide bond" evidence="3">
    <location>
        <begin position="44"/>
        <end position="58"/>
    </location>
</feature>
<dbReference type="InterPro" id="IPR036908">
    <property type="entry name" value="RlpA-like_sf"/>
</dbReference>
<evidence type="ECO:0000256" key="4">
    <source>
        <dbReference type="SAM" id="SignalP"/>
    </source>
</evidence>
<dbReference type="InterPro" id="IPR001002">
    <property type="entry name" value="Chitin-bd_1"/>
</dbReference>
<dbReference type="AlphaFoldDB" id="A0AAV0P5W8"/>
<evidence type="ECO:0000256" key="1">
    <source>
        <dbReference type="ARBA" id="ARBA00022669"/>
    </source>
</evidence>
<dbReference type="GO" id="GO:0050832">
    <property type="term" value="P:defense response to fungus"/>
    <property type="evidence" value="ECO:0007669"/>
    <property type="project" value="InterPro"/>
</dbReference>
<proteinExistence type="predicted"/>
<keyword evidence="2 3" id="KW-1015">Disulfide bond</keyword>
<feature type="domain" description="Chitin-binding type-1" evidence="5">
    <location>
        <begin position="27"/>
        <end position="81"/>
    </location>
</feature>
<keyword evidence="1 3" id="KW-0147">Chitin-binding</keyword>
<dbReference type="InterPro" id="IPR036861">
    <property type="entry name" value="Endochitinase-like_sf"/>
</dbReference>
<comment type="caution">
    <text evidence="3">Lacks conserved residue(s) required for the propagation of feature annotation.</text>
</comment>
<evidence type="ECO:0000259" key="6">
    <source>
        <dbReference type="PROSITE" id="PS51174"/>
    </source>
</evidence>
<dbReference type="EMBL" id="CAMGYJ010000008">
    <property type="protein sequence ID" value="CAI0466248.1"/>
    <property type="molecule type" value="Genomic_DNA"/>
</dbReference>
<dbReference type="PROSITE" id="PS51174">
    <property type="entry name" value="BARWIN_3"/>
    <property type="match status" value="1"/>
</dbReference>
<evidence type="ECO:0000313" key="7">
    <source>
        <dbReference type="EMBL" id="CAI0466248.1"/>
    </source>
</evidence>
<evidence type="ECO:0000259" key="5">
    <source>
        <dbReference type="PROSITE" id="PS50941"/>
    </source>
</evidence>
<sequence length="203" mass="22180">MKITIVAVALLAVVLAAATQIRGERSDHRCGPCFDCAKCDEGRCCSDASYCGNTSDYCIGIYSRYSRPGYPCYPREKPCTGVYNNINGYGWDLKAASISCSSHTANISHHGMELDGVQRPFCLEQGEPNTANRIRASCGQCLKVTSRKTGTQTTVRLPTGNECNNKDLKLGKRVFEELHSNGEGSDQKGHLTVDYQVVHCAED</sequence>
<comment type="caution">
    <text evidence="7">The sequence shown here is derived from an EMBL/GenBank/DDBJ whole genome shotgun (WGS) entry which is preliminary data.</text>
</comment>
<organism evidence="7 8">
    <name type="scientific">Linum tenue</name>
    <dbReference type="NCBI Taxonomy" id="586396"/>
    <lineage>
        <taxon>Eukaryota</taxon>
        <taxon>Viridiplantae</taxon>
        <taxon>Streptophyta</taxon>
        <taxon>Embryophyta</taxon>
        <taxon>Tracheophyta</taxon>
        <taxon>Spermatophyta</taxon>
        <taxon>Magnoliopsida</taxon>
        <taxon>eudicotyledons</taxon>
        <taxon>Gunneridae</taxon>
        <taxon>Pentapetalae</taxon>
        <taxon>rosids</taxon>
        <taxon>fabids</taxon>
        <taxon>Malpighiales</taxon>
        <taxon>Linaceae</taxon>
        <taxon>Linum</taxon>
    </lineage>
</organism>
<accession>A0AAV0P5W8</accession>
<dbReference type="PROSITE" id="PS50941">
    <property type="entry name" value="CHIT_BIND_I_2"/>
    <property type="match status" value="1"/>
</dbReference>
<dbReference type="GO" id="GO:0042742">
    <property type="term" value="P:defense response to bacterium"/>
    <property type="evidence" value="ECO:0007669"/>
    <property type="project" value="InterPro"/>
</dbReference>
<dbReference type="SUPFAM" id="SSF57016">
    <property type="entry name" value="Plant lectins/antimicrobial peptides"/>
    <property type="match status" value="1"/>
</dbReference>
<keyword evidence="4" id="KW-0732">Signal</keyword>
<dbReference type="PANTHER" id="PTHR46351:SF3">
    <property type="entry name" value="WOUND-INDUCED PROTEIN WIN2"/>
    <property type="match status" value="1"/>
</dbReference>
<gene>
    <name evidence="7" type="ORF">LITE_LOCUS36960</name>
</gene>
<dbReference type="SUPFAM" id="SSF50685">
    <property type="entry name" value="Barwin-like endoglucanases"/>
    <property type="match status" value="1"/>
</dbReference>
<dbReference type="InterPro" id="IPR044301">
    <property type="entry name" value="PR4"/>
</dbReference>
<feature type="disulfide bond" evidence="3">
    <location>
        <begin position="30"/>
        <end position="45"/>
    </location>
</feature>
<dbReference type="Gene3D" id="2.40.40.10">
    <property type="entry name" value="RlpA-like domain"/>
    <property type="match status" value="1"/>
</dbReference>
<evidence type="ECO:0000256" key="2">
    <source>
        <dbReference type="ARBA" id="ARBA00023157"/>
    </source>
</evidence>
<dbReference type="Pfam" id="PF00967">
    <property type="entry name" value="Barwin"/>
    <property type="match status" value="1"/>
</dbReference>
<protein>
    <submittedName>
        <fullName evidence="7">Uncharacterized protein</fullName>
    </submittedName>
</protein>
<evidence type="ECO:0000256" key="3">
    <source>
        <dbReference type="PROSITE-ProRule" id="PRU00261"/>
    </source>
</evidence>
<name>A0AAV0P5W8_9ROSI</name>
<reference evidence="7" key="1">
    <citation type="submission" date="2022-08" db="EMBL/GenBank/DDBJ databases">
        <authorList>
            <person name="Gutierrez-Valencia J."/>
        </authorList>
    </citation>
    <scope>NUCLEOTIDE SEQUENCE</scope>
</reference>
<feature type="signal peptide" evidence="4">
    <location>
        <begin position="1"/>
        <end position="18"/>
    </location>
</feature>
<dbReference type="Proteomes" id="UP001154282">
    <property type="component" value="Unassembled WGS sequence"/>
</dbReference>